<dbReference type="EMBL" id="LAZR01039992">
    <property type="protein sequence ID" value="KKL15626.1"/>
    <property type="molecule type" value="Genomic_DNA"/>
</dbReference>
<dbReference type="Pfam" id="PF07409">
    <property type="entry name" value="GP46"/>
    <property type="match status" value="1"/>
</dbReference>
<evidence type="ECO:0008006" key="2">
    <source>
        <dbReference type="Google" id="ProtNLM"/>
    </source>
</evidence>
<comment type="caution">
    <text evidence="1">The sequence shown here is derived from an EMBL/GenBank/DDBJ whole genome shotgun (WGS) entry which is preliminary data.</text>
</comment>
<dbReference type="AlphaFoldDB" id="A0A0F9DCV3"/>
<organism evidence="1">
    <name type="scientific">marine sediment metagenome</name>
    <dbReference type="NCBI Taxonomy" id="412755"/>
    <lineage>
        <taxon>unclassified sequences</taxon>
        <taxon>metagenomes</taxon>
        <taxon>ecological metagenomes</taxon>
    </lineage>
</organism>
<protein>
    <recommendedName>
        <fullName evidence="2">Phage tail protein</fullName>
    </recommendedName>
</protein>
<gene>
    <name evidence="1" type="ORF">LCGC14_2503720</name>
</gene>
<evidence type="ECO:0000313" key="1">
    <source>
        <dbReference type="EMBL" id="KKL15626.1"/>
    </source>
</evidence>
<feature type="non-terminal residue" evidence="1">
    <location>
        <position position="1"/>
    </location>
</feature>
<reference evidence="1" key="1">
    <citation type="journal article" date="2015" name="Nature">
        <title>Complex archaea that bridge the gap between prokaryotes and eukaryotes.</title>
        <authorList>
            <person name="Spang A."/>
            <person name="Saw J.H."/>
            <person name="Jorgensen S.L."/>
            <person name="Zaremba-Niedzwiedzka K."/>
            <person name="Martijn J."/>
            <person name="Lind A.E."/>
            <person name="van Eijk R."/>
            <person name="Schleper C."/>
            <person name="Guy L."/>
            <person name="Ettema T.J."/>
        </authorList>
    </citation>
    <scope>NUCLEOTIDE SEQUENCE</scope>
</reference>
<dbReference type="InterPro" id="IPR010877">
    <property type="entry name" value="Phage_Mu_Gp46"/>
</dbReference>
<sequence length="112" mass="12595">LFTDARADESQVSIPNLRRGWIGNEFTPDFQIGSLLWLFEQAKLTRTLLNEIEDEARAALQWLVDDGLAVAITNVSATSTAQGRLILALTIERTTSVVERRFFELWQNTGVS</sequence>
<name>A0A0F9DCV3_9ZZZZ</name>
<proteinExistence type="predicted"/>
<accession>A0A0F9DCV3</accession>